<feature type="domain" description="PDZ" evidence="2">
    <location>
        <begin position="15"/>
        <end position="49"/>
    </location>
</feature>
<feature type="transmembrane region" description="Helical" evidence="1">
    <location>
        <begin position="150"/>
        <end position="169"/>
    </location>
</feature>
<evidence type="ECO:0000313" key="3">
    <source>
        <dbReference type="EMBL" id="CAD7409501.1"/>
    </source>
</evidence>
<reference evidence="3" key="1">
    <citation type="submission" date="2020-11" db="EMBL/GenBank/DDBJ databases">
        <authorList>
            <person name="Tran Van P."/>
        </authorList>
    </citation>
    <scope>NUCLEOTIDE SEQUENCE</scope>
</reference>
<accession>A0A7R9H6E0</accession>
<dbReference type="EMBL" id="OD004194">
    <property type="protein sequence ID" value="CAD7409501.1"/>
    <property type="molecule type" value="Genomic_DNA"/>
</dbReference>
<keyword evidence="1" id="KW-0472">Membrane</keyword>
<keyword evidence="1" id="KW-1133">Transmembrane helix</keyword>
<gene>
    <name evidence="3" type="ORF">TPSB3V08_LOCUS6871</name>
</gene>
<evidence type="ECO:0000256" key="1">
    <source>
        <dbReference type="SAM" id="Phobius"/>
    </source>
</evidence>
<dbReference type="InterPro" id="IPR041489">
    <property type="entry name" value="PDZ_6"/>
</dbReference>
<feature type="transmembrane region" description="Helical" evidence="1">
    <location>
        <begin position="189"/>
        <end position="207"/>
    </location>
</feature>
<dbReference type="PROSITE" id="PS50106">
    <property type="entry name" value="PDZ"/>
    <property type="match status" value="1"/>
</dbReference>
<name>A0A7R9H6E0_TIMPO</name>
<dbReference type="SUPFAM" id="SSF50156">
    <property type="entry name" value="PDZ domain-like"/>
    <property type="match status" value="1"/>
</dbReference>
<dbReference type="Gene3D" id="2.30.42.10">
    <property type="match status" value="1"/>
</dbReference>
<dbReference type="InterPro" id="IPR001478">
    <property type="entry name" value="PDZ"/>
</dbReference>
<dbReference type="InterPro" id="IPR036034">
    <property type="entry name" value="PDZ_sf"/>
</dbReference>
<evidence type="ECO:0000259" key="2">
    <source>
        <dbReference type="PROSITE" id="PS50106"/>
    </source>
</evidence>
<keyword evidence="1" id="KW-0812">Transmembrane</keyword>
<dbReference type="AlphaFoldDB" id="A0A7R9H6E0"/>
<proteinExistence type="predicted"/>
<sequence length="208" mass="22594">MSSTELSAPRFDLGGSPADKADLEVGDEILEVNGKSLEDATHTEVISHIHQVSYTHYCSHPVAWAPLIFNLIQSHDSLATGGPDRPVTHSACTLMRVVHRTFGQSGTILAVYTGRLDQVVYRTFGQSGTIIADIHVSFGPEPSTLGPNSVGWLIVFTFFASFFPARIRLTPLSAFPPLVPLLPKVTPLLLPPLPFLTSATLSIFFTLR</sequence>
<protein>
    <recommendedName>
        <fullName evidence="2">PDZ domain-containing protein</fullName>
    </recommendedName>
</protein>
<organism evidence="3">
    <name type="scientific">Timema poppense</name>
    <name type="common">Walking stick</name>
    <dbReference type="NCBI Taxonomy" id="170557"/>
    <lineage>
        <taxon>Eukaryota</taxon>
        <taxon>Metazoa</taxon>
        <taxon>Ecdysozoa</taxon>
        <taxon>Arthropoda</taxon>
        <taxon>Hexapoda</taxon>
        <taxon>Insecta</taxon>
        <taxon>Pterygota</taxon>
        <taxon>Neoptera</taxon>
        <taxon>Polyneoptera</taxon>
        <taxon>Phasmatodea</taxon>
        <taxon>Timematodea</taxon>
        <taxon>Timematoidea</taxon>
        <taxon>Timematidae</taxon>
        <taxon>Timema</taxon>
    </lineage>
</organism>
<dbReference type="Pfam" id="PF17820">
    <property type="entry name" value="PDZ_6"/>
    <property type="match status" value="1"/>
</dbReference>